<dbReference type="Gene3D" id="3.30.450.40">
    <property type="match status" value="1"/>
</dbReference>
<gene>
    <name evidence="7" type="ORF">ACFPZN_46175</name>
</gene>
<feature type="domain" description="HTH iclR-type" evidence="5">
    <location>
        <begin position="25"/>
        <end position="86"/>
    </location>
</feature>
<evidence type="ECO:0000313" key="8">
    <source>
        <dbReference type="Proteomes" id="UP001596074"/>
    </source>
</evidence>
<name>A0ABW1AEU2_9ACTN</name>
<dbReference type="SMART" id="SM00346">
    <property type="entry name" value="HTH_ICLR"/>
    <property type="match status" value="1"/>
</dbReference>
<keyword evidence="8" id="KW-1185">Reference proteome</keyword>
<feature type="domain" description="IclR-ED" evidence="6">
    <location>
        <begin position="87"/>
        <end position="265"/>
    </location>
</feature>
<accession>A0ABW1AEU2</accession>
<feature type="compositionally biased region" description="Gly residues" evidence="4">
    <location>
        <begin position="1"/>
        <end position="15"/>
    </location>
</feature>
<evidence type="ECO:0000313" key="7">
    <source>
        <dbReference type="EMBL" id="MFC5753047.1"/>
    </source>
</evidence>
<feature type="region of interest" description="Disordered" evidence="4">
    <location>
        <begin position="1"/>
        <end position="23"/>
    </location>
</feature>
<dbReference type="SUPFAM" id="SSF46785">
    <property type="entry name" value="Winged helix' DNA-binding domain"/>
    <property type="match status" value="1"/>
</dbReference>
<keyword evidence="2" id="KW-0238">DNA-binding</keyword>
<evidence type="ECO:0000256" key="1">
    <source>
        <dbReference type="ARBA" id="ARBA00023015"/>
    </source>
</evidence>
<dbReference type="InterPro" id="IPR036390">
    <property type="entry name" value="WH_DNA-bd_sf"/>
</dbReference>
<evidence type="ECO:0000259" key="6">
    <source>
        <dbReference type="PROSITE" id="PS51078"/>
    </source>
</evidence>
<dbReference type="PANTHER" id="PTHR30136">
    <property type="entry name" value="HELIX-TURN-HELIX TRANSCRIPTIONAL REGULATOR, ICLR FAMILY"/>
    <property type="match status" value="1"/>
</dbReference>
<keyword evidence="3" id="KW-0804">Transcription</keyword>
<dbReference type="InterPro" id="IPR050707">
    <property type="entry name" value="HTH_MetabolicPath_Reg"/>
</dbReference>
<dbReference type="InterPro" id="IPR029016">
    <property type="entry name" value="GAF-like_dom_sf"/>
</dbReference>
<comment type="caution">
    <text evidence="7">The sequence shown here is derived from an EMBL/GenBank/DDBJ whole genome shotgun (WGS) entry which is preliminary data.</text>
</comment>
<dbReference type="InterPro" id="IPR005471">
    <property type="entry name" value="Tscrpt_reg_IclR_N"/>
</dbReference>
<dbReference type="PANTHER" id="PTHR30136:SF35">
    <property type="entry name" value="HTH-TYPE TRANSCRIPTIONAL REGULATOR RV1719"/>
    <property type="match status" value="1"/>
</dbReference>
<organism evidence="7 8">
    <name type="scientific">Actinomadura rugatobispora</name>
    <dbReference type="NCBI Taxonomy" id="1994"/>
    <lineage>
        <taxon>Bacteria</taxon>
        <taxon>Bacillati</taxon>
        <taxon>Actinomycetota</taxon>
        <taxon>Actinomycetes</taxon>
        <taxon>Streptosporangiales</taxon>
        <taxon>Thermomonosporaceae</taxon>
        <taxon>Actinomadura</taxon>
    </lineage>
</organism>
<evidence type="ECO:0000256" key="4">
    <source>
        <dbReference type="SAM" id="MobiDB-lite"/>
    </source>
</evidence>
<dbReference type="Proteomes" id="UP001596074">
    <property type="component" value="Unassembled WGS sequence"/>
</dbReference>
<reference evidence="8" key="1">
    <citation type="journal article" date="2019" name="Int. J. Syst. Evol. Microbiol.">
        <title>The Global Catalogue of Microorganisms (GCM) 10K type strain sequencing project: providing services to taxonomists for standard genome sequencing and annotation.</title>
        <authorList>
            <consortium name="The Broad Institute Genomics Platform"/>
            <consortium name="The Broad Institute Genome Sequencing Center for Infectious Disease"/>
            <person name="Wu L."/>
            <person name="Ma J."/>
        </authorList>
    </citation>
    <scope>NUCLEOTIDE SEQUENCE [LARGE SCALE GENOMIC DNA]</scope>
    <source>
        <strain evidence="8">KCTC 42087</strain>
    </source>
</reference>
<sequence length="269" mass="28286">MTEVPGGNGGTGGEAAGAASARPGTQAVDRAIAVLRSFESAPQQTPTQIAHRLGLTVSTAHRIVRALHAAGMLGRDPRTDRYFLGPATAILGRLALERMGTTLMQPELTALRDETGEAVSLGVRVGDEVAVLVQIPSVHPLRYDQEPGARNPIHVCAMGKALLAYDDARVSMAEPYRRFTPATITTRAGLDAELGRIRRRGYATNDEERIVGVRALAAPIRGPAGQAVAAVTLQGPAVRFTDERLPDLAKAVTATAERLTGLYAGAGLT</sequence>
<dbReference type="InterPro" id="IPR014757">
    <property type="entry name" value="Tscrpt_reg_IclR_C"/>
</dbReference>
<dbReference type="Pfam" id="PF09339">
    <property type="entry name" value="HTH_IclR"/>
    <property type="match status" value="1"/>
</dbReference>
<keyword evidence="1" id="KW-0805">Transcription regulation</keyword>
<protein>
    <submittedName>
        <fullName evidence="7">IclR family transcriptional regulator</fullName>
    </submittedName>
</protein>
<evidence type="ECO:0000256" key="2">
    <source>
        <dbReference type="ARBA" id="ARBA00023125"/>
    </source>
</evidence>
<dbReference type="EMBL" id="JBHSON010000102">
    <property type="protein sequence ID" value="MFC5753047.1"/>
    <property type="molecule type" value="Genomic_DNA"/>
</dbReference>
<evidence type="ECO:0000259" key="5">
    <source>
        <dbReference type="PROSITE" id="PS51077"/>
    </source>
</evidence>
<dbReference type="SUPFAM" id="SSF55781">
    <property type="entry name" value="GAF domain-like"/>
    <property type="match status" value="1"/>
</dbReference>
<dbReference type="PROSITE" id="PS51078">
    <property type="entry name" value="ICLR_ED"/>
    <property type="match status" value="1"/>
</dbReference>
<dbReference type="InterPro" id="IPR036388">
    <property type="entry name" value="WH-like_DNA-bd_sf"/>
</dbReference>
<dbReference type="PROSITE" id="PS51077">
    <property type="entry name" value="HTH_ICLR"/>
    <property type="match status" value="1"/>
</dbReference>
<dbReference type="RefSeq" id="WP_378289664.1">
    <property type="nucleotide sequence ID" value="NZ_JBHSON010000102.1"/>
</dbReference>
<dbReference type="Pfam" id="PF01614">
    <property type="entry name" value="IclR_C"/>
    <property type="match status" value="1"/>
</dbReference>
<evidence type="ECO:0000256" key="3">
    <source>
        <dbReference type="ARBA" id="ARBA00023163"/>
    </source>
</evidence>
<dbReference type="Gene3D" id="1.10.10.10">
    <property type="entry name" value="Winged helix-like DNA-binding domain superfamily/Winged helix DNA-binding domain"/>
    <property type="match status" value="1"/>
</dbReference>
<proteinExistence type="predicted"/>